<evidence type="ECO:0000313" key="2">
    <source>
        <dbReference type="EMBL" id="KND96708.1"/>
    </source>
</evidence>
<dbReference type="VEuPathDB" id="FungiDB:CJI97_001296"/>
<dbReference type="VEuPathDB" id="FungiDB:B9J08_001308"/>
<dbReference type="AlphaFoldDB" id="A0A0L0NRN3"/>
<protein>
    <submittedName>
        <fullName evidence="2">Uncharacterized protein</fullName>
    </submittedName>
</protein>
<dbReference type="Proteomes" id="UP000037122">
    <property type="component" value="Unassembled WGS sequence"/>
</dbReference>
<dbReference type="VEuPathDB" id="FungiDB:CJI96_0001334"/>
<dbReference type="EMBL" id="LGST01000051">
    <property type="protein sequence ID" value="KND96708.1"/>
    <property type="molecule type" value="Genomic_DNA"/>
</dbReference>
<feature type="compositionally biased region" description="Polar residues" evidence="1">
    <location>
        <begin position="53"/>
        <end position="99"/>
    </location>
</feature>
<accession>A0A0L0NRN3</accession>
<evidence type="ECO:0000256" key="1">
    <source>
        <dbReference type="SAM" id="MobiDB-lite"/>
    </source>
</evidence>
<evidence type="ECO:0000313" key="3">
    <source>
        <dbReference type="Proteomes" id="UP000037122"/>
    </source>
</evidence>
<feature type="region of interest" description="Disordered" evidence="1">
    <location>
        <begin position="1"/>
        <end position="117"/>
    </location>
</feature>
<comment type="caution">
    <text evidence="2">The sequence shown here is derived from an EMBL/GenBank/DDBJ whole genome shotgun (WGS) entry which is preliminary data.</text>
</comment>
<dbReference type="VEuPathDB" id="FungiDB:QG37_07009"/>
<dbReference type="VEuPathDB" id="FungiDB:CJJ09_003561"/>
<gene>
    <name evidence="2" type="ORF">QG37_07009</name>
</gene>
<reference evidence="3" key="1">
    <citation type="journal article" date="2015" name="BMC Genomics">
        <title>Draft genome of a commonly misdiagnosed multidrug resistant pathogen Candida auris.</title>
        <authorList>
            <person name="Chatterjee S."/>
            <person name="Alampalli S.V."/>
            <person name="Nageshan R.K."/>
            <person name="Chettiar S.T."/>
            <person name="Joshi S."/>
            <person name="Tatu U.S."/>
        </authorList>
    </citation>
    <scope>NUCLEOTIDE SEQUENCE [LARGE SCALE GENOMIC DNA]</scope>
    <source>
        <strain evidence="3">6684</strain>
    </source>
</reference>
<name>A0A0L0NRN3_CANAR</name>
<dbReference type="VEuPathDB" id="FungiDB:CJJ07_004104"/>
<feature type="compositionally biased region" description="Basic and acidic residues" evidence="1">
    <location>
        <begin position="9"/>
        <end position="23"/>
    </location>
</feature>
<proteinExistence type="predicted"/>
<sequence>MSSNHLRIKHSDQENAFKLHSKQENTLSLPSKRPALQPKQNKKQRVPLGGKDTNGSTPFLQRSATTLQQKSLRPSSAPLQKQPSLIKSNSSLGFSYSNKDNLDPPSRTTGISGLTPAQVKNADPLRNDLFSGASARREAELVPLLVSDSPKKTERSTIPSLDKKLHETFSQETAQLHASRIPSGKANVDVDPVKGLRLDSQLLEQLAEDDESVDTVPQVIPLKDEPEDALTEEDLHFIKTGSRTSITENKKLQAELEREHGQLGLSKEDLDELLDF</sequence>
<organism evidence="2 3">
    <name type="scientific">Candidozyma auris</name>
    <name type="common">Yeast</name>
    <name type="synonym">Candida auris</name>
    <dbReference type="NCBI Taxonomy" id="498019"/>
    <lineage>
        <taxon>Eukaryota</taxon>
        <taxon>Fungi</taxon>
        <taxon>Dikarya</taxon>
        <taxon>Ascomycota</taxon>
        <taxon>Saccharomycotina</taxon>
        <taxon>Pichiomycetes</taxon>
        <taxon>Metschnikowiaceae</taxon>
        <taxon>Candidozyma</taxon>
    </lineage>
</organism>